<organism evidence="2 3">
    <name type="scientific">Nocardioides abyssi</name>
    <dbReference type="NCBI Taxonomy" id="3058370"/>
    <lineage>
        <taxon>Bacteria</taxon>
        <taxon>Bacillati</taxon>
        <taxon>Actinomycetota</taxon>
        <taxon>Actinomycetes</taxon>
        <taxon>Propionibacteriales</taxon>
        <taxon>Nocardioidaceae</taxon>
        <taxon>Nocardioides</taxon>
    </lineage>
</organism>
<name>A0ABT8ESD5_9ACTN</name>
<proteinExistence type="predicted"/>
<evidence type="ECO:0000313" key="2">
    <source>
        <dbReference type="EMBL" id="MDN4161027.1"/>
    </source>
</evidence>
<dbReference type="Pfam" id="PF11716">
    <property type="entry name" value="MDMPI_N"/>
    <property type="match status" value="1"/>
</dbReference>
<dbReference type="NCBIfam" id="TIGR03083">
    <property type="entry name" value="maleylpyruvate isomerase family mycothiol-dependent enzyme"/>
    <property type="match status" value="1"/>
</dbReference>
<dbReference type="Proteomes" id="UP001168537">
    <property type="component" value="Unassembled WGS sequence"/>
</dbReference>
<gene>
    <name evidence="2" type="ORF">QWY29_06630</name>
</gene>
<keyword evidence="3" id="KW-1185">Reference proteome</keyword>
<dbReference type="EMBL" id="JAUHJR010000002">
    <property type="protein sequence ID" value="MDN4161027.1"/>
    <property type="molecule type" value="Genomic_DNA"/>
</dbReference>
<dbReference type="RefSeq" id="WP_300959907.1">
    <property type="nucleotide sequence ID" value="NZ_JAUHJR010000002.1"/>
</dbReference>
<dbReference type="SUPFAM" id="SSF109854">
    <property type="entry name" value="DinB/YfiT-like putative metalloenzymes"/>
    <property type="match status" value="1"/>
</dbReference>
<evidence type="ECO:0000313" key="3">
    <source>
        <dbReference type="Proteomes" id="UP001168537"/>
    </source>
</evidence>
<dbReference type="InterPro" id="IPR034660">
    <property type="entry name" value="DinB/YfiT-like"/>
</dbReference>
<protein>
    <submittedName>
        <fullName evidence="2">TIGR03086 family metal-binding protein</fullName>
    </submittedName>
</protein>
<sequence>MTRALDGAVELLDRSLAYARGALADVTDADLDRATPCTAWTLGALLAHMEDALDAFTEAASGVVEVEPAPPARTRVDALREKACALLAAWTRAAGASRAGPVAVGDADLAGPVLVAAAAVEITVHAWDVGRATGRGRPVPDDLARGLLAVAGVVVDPADRGVRFGPVRPAADDAAYDVQLLAFLGRDAGLHLAGPPVAMSREPGTRGGRAS</sequence>
<dbReference type="InterPro" id="IPR024344">
    <property type="entry name" value="MDMPI_metal-binding"/>
</dbReference>
<dbReference type="InterPro" id="IPR017517">
    <property type="entry name" value="Maleyloyr_isom"/>
</dbReference>
<reference evidence="2" key="1">
    <citation type="submission" date="2023-06" db="EMBL/GenBank/DDBJ databases">
        <title>Draft genome sequence of Nocardioides sp. SOB72.</title>
        <authorList>
            <person name="Zhang G."/>
        </authorList>
    </citation>
    <scope>NUCLEOTIDE SEQUENCE</scope>
    <source>
        <strain evidence="2">SOB72</strain>
    </source>
</reference>
<dbReference type="NCBIfam" id="TIGR03086">
    <property type="entry name" value="TIGR03086 family metal-binding protein"/>
    <property type="match status" value="1"/>
</dbReference>
<accession>A0ABT8ESD5</accession>
<dbReference type="InterPro" id="IPR017520">
    <property type="entry name" value="CHP03086"/>
</dbReference>
<feature type="domain" description="Mycothiol-dependent maleylpyruvate isomerase metal-binding" evidence="1">
    <location>
        <begin position="15"/>
        <end position="129"/>
    </location>
</feature>
<comment type="caution">
    <text evidence="2">The sequence shown here is derived from an EMBL/GenBank/DDBJ whole genome shotgun (WGS) entry which is preliminary data.</text>
</comment>
<dbReference type="Gene3D" id="1.20.120.450">
    <property type="entry name" value="dinb family like domain"/>
    <property type="match status" value="1"/>
</dbReference>
<evidence type="ECO:0000259" key="1">
    <source>
        <dbReference type="Pfam" id="PF11716"/>
    </source>
</evidence>